<feature type="region of interest" description="Disordered" evidence="1">
    <location>
        <begin position="1"/>
        <end position="21"/>
    </location>
</feature>
<dbReference type="AlphaFoldDB" id="S7ZU32"/>
<protein>
    <submittedName>
        <fullName evidence="2">Uncharacterized protein</fullName>
    </submittedName>
</protein>
<dbReference type="HOGENOM" id="CLU_2073977_0_0_1"/>
<evidence type="ECO:0000313" key="2">
    <source>
        <dbReference type="EMBL" id="EPS33914.1"/>
    </source>
</evidence>
<dbReference type="Proteomes" id="UP000019376">
    <property type="component" value="Unassembled WGS sequence"/>
</dbReference>
<feature type="compositionally biased region" description="Basic and acidic residues" evidence="1">
    <location>
        <begin position="8"/>
        <end position="21"/>
    </location>
</feature>
<evidence type="ECO:0000256" key="1">
    <source>
        <dbReference type="SAM" id="MobiDB-lite"/>
    </source>
</evidence>
<accession>S7ZU32</accession>
<keyword evidence="3" id="KW-1185">Reference proteome</keyword>
<gene>
    <name evidence="2" type="ORF">PDE_08876</name>
</gene>
<organism evidence="2 3">
    <name type="scientific">Penicillium oxalicum (strain 114-2 / CGMCC 5302)</name>
    <name type="common">Penicillium decumbens</name>
    <dbReference type="NCBI Taxonomy" id="933388"/>
    <lineage>
        <taxon>Eukaryota</taxon>
        <taxon>Fungi</taxon>
        <taxon>Dikarya</taxon>
        <taxon>Ascomycota</taxon>
        <taxon>Pezizomycotina</taxon>
        <taxon>Eurotiomycetes</taxon>
        <taxon>Eurotiomycetidae</taxon>
        <taxon>Eurotiales</taxon>
        <taxon>Aspergillaceae</taxon>
        <taxon>Penicillium</taxon>
    </lineage>
</organism>
<name>S7ZU32_PENO1</name>
<sequence length="118" mass="13064">MADVVGQEGRREDEDGKIEGEQDLKIPVPKASCDYVAKKKINHSVSNLPPTSVTQRLSEKKTLEATSLTCELAISLHARVIQIRKIEILSSYCQRYGLHKDKPNVGRPLAKKPGLQAT</sequence>
<dbReference type="EMBL" id="KB644415">
    <property type="protein sequence ID" value="EPS33914.1"/>
    <property type="molecule type" value="Genomic_DNA"/>
</dbReference>
<proteinExistence type="predicted"/>
<evidence type="ECO:0000313" key="3">
    <source>
        <dbReference type="Proteomes" id="UP000019376"/>
    </source>
</evidence>
<reference evidence="2 3" key="1">
    <citation type="journal article" date="2013" name="PLoS ONE">
        <title>Genomic and secretomic analyses reveal unique features of the lignocellulolytic enzyme system of Penicillium decumbens.</title>
        <authorList>
            <person name="Liu G."/>
            <person name="Zhang L."/>
            <person name="Wei X."/>
            <person name="Zou G."/>
            <person name="Qin Y."/>
            <person name="Ma L."/>
            <person name="Li J."/>
            <person name="Zheng H."/>
            <person name="Wang S."/>
            <person name="Wang C."/>
            <person name="Xun L."/>
            <person name="Zhao G.-P."/>
            <person name="Zhou Z."/>
            <person name="Qu Y."/>
        </authorList>
    </citation>
    <scope>NUCLEOTIDE SEQUENCE [LARGE SCALE GENOMIC DNA]</scope>
    <source>
        <strain evidence="3">114-2 / CGMCC 5302</strain>
    </source>
</reference>